<sequence>MPISPPQVSELVEKLVVEQGFDLEDVTVNRRDGQDVLTIVVDRDGGGDLDVLAELSNRISEVLDAAPKLADDDPYTLEVTSPGVDRPLTLPRHWRRNAGRRVAVDVAGGADAEARSVTGRIGKLVPGDDTDEDTGGRVEIVMNRRGRIAVESIPLDAVTSAVVQVDFSQPSAAELELCGLDADEIDRRRARDRTQLNSD</sequence>
<dbReference type="SUPFAM" id="SSF75420">
    <property type="entry name" value="YhbC-like, N-terminal domain"/>
    <property type="match status" value="1"/>
</dbReference>
<evidence type="ECO:0000313" key="6">
    <source>
        <dbReference type="Proteomes" id="UP001265083"/>
    </source>
</evidence>
<dbReference type="PANTHER" id="PTHR33867:SF1">
    <property type="entry name" value="RIBOSOME MATURATION FACTOR RIMP"/>
    <property type="match status" value="1"/>
</dbReference>
<name>A0ABU2GMX3_9ACTN</name>
<dbReference type="EMBL" id="JAVLUS010000002">
    <property type="protein sequence ID" value="MDS1112809.1"/>
    <property type="molecule type" value="Genomic_DNA"/>
</dbReference>
<dbReference type="Proteomes" id="UP001265083">
    <property type="component" value="Unassembled WGS sequence"/>
</dbReference>
<organism evidence="5 6">
    <name type="scientific">Gordonia westfalica</name>
    <dbReference type="NCBI Taxonomy" id="158898"/>
    <lineage>
        <taxon>Bacteria</taxon>
        <taxon>Bacillati</taxon>
        <taxon>Actinomycetota</taxon>
        <taxon>Actinomycetes</taxon>
        <taxon>Mycobacteriales</taxon>
        <taxon>Gordoniaceae</taxon>
        <taxon>Gordonia</taxon>
    </lineage>
</organism>
<keyword evidence="1 3" id="KW-0963">Cytoplasm</keyword>
<dbReference type="RefSeq" id="WP_310949327.1">
    <property type="nucleotide sequence ID" value="NZ_JAVLUS010000002.1"/>
</dbReference>
<evidence type="ECO:0000259" key="4">
    <source>
        <dbReference type="Pfam" id="PF02576"/>
    </source>
</evidence>
<dbReference type="HAMAP" id="MF_01077">
    <property type="entry name" value="RimP"/>
    <property type="match status" value="1"/>
</dbReference>
<gene>
    <name evidence="3 5" type="primary">rimP</name>
    <name evidence="5" type="ORF">RD149_03425</name>
</gene>
<dbReference type="Gene3D" id="3.30.300.70">
    <property type="entry name" value="RimP-like superfamily, N-terminal"/>
    <property type="match status" value="1"/>
</dbReference>
<dbReference type="NCBIfam" id="NF000930">
    <property type="entry name" value="PRK00092.2-2"/>
    <property type="match status" value="1"/>
</dbReference>
<proteinExistence type="inferred from homology"/>
<comment type="function">
    <text evidence="3">Required for maturation of 30S ribosomal subunits.</text>
</comment>
<keyword evidence="2 3" id="KW-0690">Ribosome biogenesis</keyword>
<evidence type="ECO:0000256" key="1">
    <source>
        <dbReference type="ARBA" id="ARBA00022490"/>
    </source>
</evidence>
<comment type="subcellular location">
    <subcellularLocation>
        <location evidence="3">Cytoplasm</location>
    </subcellularLocation>
</comment>
<dbReference type="InterPro" id="IPR003728">
    <property type="entry name" value="Ribosome_maturation_RimP"/>
</dbReference>
<comment type="similarity">
    <text evidence="3">Belongs to the RimP family.</text>
</comment>
<accession>A0ABU2GMX3</accession>
<evidence type="ECO:0000256" key="2">
    <source>
        <dbReference type="ARBA" id="ARBA00022517"/>
    </source>
</evidence>
<keyword evidence="6" id="KW-1185">Reference proteome</keyword>
<comment type="caution">
    <text evidence="5">The sequence shown here is derived from an EMBL/GenBank/DDBJ whole genome shotgun (WGS) entry which is preliminary data.</text>
</comment>
<evidence type="ECO:0000313" key="5">
    <source>
        <dbReference type="EMBL" id="MDS1112809.1"/>
    </source>
</evidence>
<protein>
    <recommendedName>
        <fullName evidence="3">Ribosome maturation factor RimP</fullName>
    </recommendedName>
</protein>
<feature type="domain" description="Ribosome maturation factor RimP N-terminal" evidence="4">
    <location>
        <begin position="11"/>
        <end position="85"/>
    </location>
</feature>
<dbReference type="InterPro" id="IPR028989">
    <property type="entry name" value="RimP_N"/>
</dbReference>
<dbReference type="PANTHER" id="PTHR33867">
    <property type="entry name" value="RIBOSOME MATURATION FACTOR RIMP"/>
    <property type="match status" value="1"/>
</dbReference>
<reference evidence="5 6" key="1">
    <citation type="submission" date="2023-08" db="EMBL/GenBank/DDBJ databases">
        <title>Bioegradation of LLDPE and BLDPE plastic by marine bacteria from coast plastic debris.</title>
        <authorList>
            <person name="Rong Z."/>
        </authorList>
    </citation>
    <scope>NUCLEOTIDE SEQUENCE [LARGE SCALE GENOMIC DNA]</scope>
    <source>
        <strain evidence="5 6">Z-2</strain>
    </source>
</reference>
<dbReference type="InterPro" id="IPR035956">
    <property type="entry name" value="RimP_N_sf"/>
</dbReference>
<dbReference type="Pfam" id="PF02576">
    <property type="entry name" value="RimP_N"/>
    <property type="match status" value="1"/>
</dbReference>
<evidence type="ECO:0000256" key="3">
    <source>
        <dbReference type="HAMAP-Rule" id="MF_01077"/>
    </source>
</evidence>